<comment type="catalytic activity">
    <reaction evidence="1">
        <text>ATP + protein L-histidine = ADP + protein N-phospho-L-histidine.</text>
        <dbReference type="EC" id="2.7.13.3"/>
    </reaction>
</comment>
<dbReference type="CDD" id="cd00383">
    <property type="entry name" value="trans_reg_C"/>
    <property type="match status" value="1"/>
</dbReference>
<keyword evidence="6" id="KW-0418">Kinase</keyword>
<dbReference type="CDD" id="cd17574">
    <property type="entry name" value="REC_OmpR"/>
    <property type="match status" value="1"/>
</dbReference>
<feature type="domain" description="Response regulatory" evidence="12">
    <location>
        <begin position="7"/>
        <end position="120"/>
    </location>
</feature>
<proteinExistence type="predicted"/>
<evidence type="ECO:0000256" key="11">
    <source>
        <dbReference type="PROSITE-ProRule" id="PRU01091"/>
    </source>
</evidence>
<keyword evidence="9 11" id="KW-0238">DNA-binding</keyword>
<dbReference type="InterPro" id="IPR001789">
    <property type="entry name" value="Sig_transdc_resp-reg_receiver"/>
</dbReference>
<dbReference type="SMART" id="SM00862">
    <property type="entry name" value="Trans_reg_C"/>
    <property type="match status" value="1"/>
</dbReference>
<evidence type="ECO:0000256" key="2">
    <source>
        <dbReference type="ARBA" id="ARBA00012438"/>
    </source>
</evidence>
<dbReference type="InterPro" id="IPR036388">
    <property type="entry name" value="WH-like_DNA-bd_sf"/>
</dbReference>
<keyword evidence="4" id="KW-0808">Transferase</keyword>
<dbReference type="Pfam" id="PF00486">
    <property type="entry name" value="Trans_reg_C"/>
    <property type="match status" value="1"/>
</dbReference>
<dbReference type="FunFam" id="3.40.50.2300:FF:000121">
    <property type="entry name" value="Sensor histidine kinase RcsC"/>
    <property type="match status" value="1"/>
</dbReference>
<evidence type="ECO:0000256" key="8">
    <source>
        <dbReference type="ARBA" id="ARBA00023012"/>
    </source>
</evidence>
<name>A0A8T7M898_9CHLR</name>
<dbReference type="GO" id="GO:0004673">
    <property type="term" value="F:protein histidine kinase activity"/>
    <property type="evidence" value="ECO:0007669"/>
    <property type="project" value="UniProtKB-EC"/>
</dbReference>
<evidence type="ECO:0000313" key="16">
    <source>
        <dbReference type="Proteomes" id="UP000521676"/>
    </source>
</evidence>
<accession>A0A8T7M898</accession>
<dbReference type="PROSITE" id="PS50110">
    <property type="entry name" value="RESPONSE_REGULATORY"/>
    <property type="match status" value="1"/>
</dbReference>
<dbReference type="Proteomes" id="UP000521676">
    <property type="component" value="Unassembled WGS sequence"/>
</dbReference>
<dbReference type="Gene3D" id="3.40.50.2300">
    <property type="match status" value="1"/>
</dbReference>
<dbReference type="EMBL" id="CP128400">
    <property type="protein sequence ID" value="WJW68219.1"/>
    <property type="molecule type" value="Genomic_DNA"/>
</dbReference>
<dbReference type="EC" id="2.7.13.3" evidence="2"/>
<dbReference type="GO" id="GO:0000976">
    <property type="term" value="F:transcription cis-regulatory region binding"/>
    <property type="evidence" value="ECO:0007669"/>
    <property type="project" value="TreeGrafter"/>
</dbReference>
<evidence type="ECO:0000256" key="10">
    <source>
        <dbReference type="PROSITE-ProRule" id="PRU00169"/>
    </source>
</evidence>
<evidence type="ECO:0000256" key="3">
    <source>
        <dbReference type="ARBA" id="ARBA00022553"/>
    </source>
</evidence>
<feature type="modified residue" description="4-aspartylphosphate" evidence="10">
    <location>
        <position position="56"/>
    </location>
</feature>
<keyword evidence="8" id="KW-0902">Two-component regulatory system</keyword>
<dbReference type="EMBL" id="JACATZ010000003">
    <property type="protein sequence ID" value="NWJ48284.1"/>
    <property type="molecule type" value="Genomic_DNA"/>
</dbReference>
<dbReference type="Pfam" id="PF00072">
    <property type="entry name" value="Response_reg"/>
    <property type="match status" value="1"/>
</dbReference>
<evidence type="ECO:0000259" key="13">
    <source>
        <dbReference type="PROSITE" id="PS51755"/>
    </source>
</evidence>
<keyword evidence="17" id="KW-1185">Reference proteome</keyword>
<evidence type="ECO:0000256" key="7">
    <source>
        <dbReference type="ARBA" id="ARBA00022840"/>
    </source>
</evidence>
<dbReference type="InterPro" id="IPR001867">
    <property type="entry name" value="OmpR/PhoB-type_DNA-bd"/>
</dbReference>
<evidence type="ECO:0000256" key="1">
    <source>
        <dbReference type="ARBA" id="ARBA00000085"/>
    </source>
</evidence>
<keyword evidence="7" id="KW-0067">ATP-binding</keyword>
<dbReference type="PANTHER" id="PTHR48111">
    <property type="entry name" value="REGULATOR OF RPOS"/>
    <property type="match status" value="1"/>
</dbReference>
<evidence type="ECO:0000259" key="12">
    <source>
        <dbReference type="PROSITE" id="PS50110"/>
    </source>
</evidence>
<dbReference type="GO" id="GO:0006355">
    <property type="term" value="P:regulation of DNA-templated transcription"/>
    <property type="evidence" value="ECO:0007669"/>
    <property type="project" value="InterPro"/>
</dbReference>
<keyword evidence="3 10" id="KW-0597">Phosphoprotein</keyword>
<keyword evidence="5" id="KW-0547">Nucleotide-binding</keyword>
<evidence type="ECO:0000313" key="15">
    <source>
        <dbReference type="EMBL" id="WJW68219.1"/>
    </source>
</evidence>
<sequence>MTQKDKTILVVDDQPSLVRLVRDNLESRGFRVTSASDGKKALDIVENDKPDLVVLDIMMPGLDGYEVCRRIREFSTVPIIMLTARNDQESLVHGFEAGADDYIAKPFHANELLARIDAVLRRSEYTEVNKYSPSFTCGDISIDFVRHEVTKKGAVKQLTPTEYRLLYYLAINSGKVMLHADLLTKVWGPEYSSATDYLRVYIRHLRTHLEDKDNEPVYIITVPGVGYVLKCPQAV</sequence>
<dbReference type="RefSeq" id="WP_341470123.1">
    <property type="nucleotide sequence ID" value="NZ_CP128400.1"/>
</dbReference>
<evidence type="ECO:0000256" key="6">
    <source>
        <dbReference type="ARBA" id="ARBA00022777"/>
    </source>
</evidence>
<feature type="domain" description="OmpR/PhoB-type" evidence="13">
    <location>
        <begin position="132"/>
        <end position="231"/>
    </location>
</feature>
<dbReference type="InterPro" id="IPR011006">
    <property type="entry name" value="CheY-like_superfamily"/>
</dbReference>
<evidence type="ECO:0000313" key="17">
    <source>
        <dbReference type="Proteomes" id="UP001431572"/>
    </source>
</evidence>
<dbReference type="PROSITE" id="PS51755">
    <property type="entry name" value="OMPR_PHOB"/>
    <property type="match status" value="1"/>
</dbReference>
<gene>
    <name evidence="14" type="ORF">HXX08_20710</name>
    <name evidence="15" type="ORF">OZ401_003825</name>
</gene>
<reference evidence="14 16" key="1">
    <citation type="submission" date="2020-06" db="EMBL/GenBank/DDBJ databases">
        <title>Anoxygenic phototrophic Chloroflexota member uses a Type I reaction center.</title>
        <authorList>
            <person name="Tsuji J.M."/>
            <person name="Shaw N.A."/>
            <person name="Nagashima S."/>
            <person name="Venkiteswaran J."/>
            <person name="Schiff S.L."/>
            <person name="Hanada S."/>
            <person name="Tank M."/>
            <person name="Neufeld J.D."/>
        </authorList>
    </citation>
    <scope>NUCLEOTIDE SEQUENCE [LARGE SCALE GENOMIC DNA]</scope>
    <source>
        <strain evidence="14">L227-S17</strain>
    </source>
</reference>
<dbReference type="SUPFAM" id="SSF52172">
    <property type="entry name" value="CheY-like"/>
    <property type="match status" value="1"/>
</dbReference>
<dbReference type="PANTHER" id="PTHR48111:SF50">
    <property type="entry name" value="KDP OPERON TRANSCRIPTIONAL REGULATORY PROTEIN KDPE"/>
    <property type="match status" value="1"/>
</dbReference>
<evidence type="ECO:0000256" key="4">
    <source>
        <dbReference type="ARBA" id="ARBA00022679"/>
    </source>
</evidence>
<evidence type="ECO:0000256" key="9">
    <source>
        <dbReference type="ARBA" id="ARBA00023125"/>
    </source>
</evidence>
<evidence type="ECO:0000256" key="5">
    <source>
        <dbReference type="ARBA" id="ARBA00022741"/>
    </source>
</evidence>
<dbReference type="GO" id="GO:0000156">
    <property type="term" value="F:phosphorelay response regulator activity"/>
    <property type="evidence" value="ECO:0007669"/>
    <property type="project" value="TreeGrafter"/>
</dbReference>
<dbReference type="GO" id="GO:0032993">
    <property type="term" value="C:protein-DNA complex"/>
    <property type="evidence" value="ECO:0007669"/>
    <property type="project" value="TreeGrafter"/>
</dbReference>
<reference evidence="15" key="2">
    <citation type="journal article" date="2024" name="Nature">
        <title>Anoxygenic phototroph of the Chloroflexota uses a type I reaction centre.</title>
        <authorList>
            <person name="Tsuji J.M."/>
            <person name="Shaw N.A."/>
            <person name="Nagashima S."/>
            <person name="Venkiteswaran J.J."/>
            <person name="Schiff S.L."/>
            <person name="Watanabe T."/>
            <person name="Fukui M."/>
            <person name="Hanada S."/>
            <person name="Tank M."/>
            <person name="Neufeld J.D."/>
        </authorList>
    </citation>
    <scope>NUCLEOTIDE SEQUENCE</scope>
    <source>
        <strain evidence="15">L227-S17</strain>
    </source>
</reference>
<dbReference type="SMART" id="SM00448">
    <property type="entry name" value="REC"/>
    <property type="match status" value="1"/>
</dbReference>
<dbReference type="Gene3D" id="1.10.10.10">
    <property type="entry name" value="Winged helix-like DNA-binding domain superfamily/Winged helix DNA-binding domain"/>
    <property type="match status" value="1"/>
</dbReference>
<dbReference type="GO" id="GO:0005829">
    <property type="term" value="C:cytosol"/>
    <property type="evidence" value="ECO:0007669"/>
    <property type="project" value="TreeGrafter"/>
</dbReference>
<organism evidence="14 16">
    <name type="scientific">Candidatus Chlorohelix allophototropha</name>
    <dbReference type="NCBI Taxonomy" id="3003348"/>
    <lineage>
        <taxon>Bacteria</taxon>
        <taxon>Bacillati</taxon>
        <taxon>Chloroflexota</taxon>
        <taxon>Chloroflexia</taxon>
        <taxon>Candidatus Chloroheliales</taxon>
        <taxon>Candidatus Chloroheliaceae</taxon>
        <taxon>Candidatus Chlorohelix</taxon>
    </lineage>
</organism>
<dbReference type="GO" id="GO:0005524">
    <property type="term" value="F:ATP binding"/>
    <property type="evidence" value="ECO:0007669"/>
    <property type="project" value="UniProtKB-KW"/>
</dbReference>
<feature type="DNA-binding region" description="OmpR/PhoB-type" evidence="11">
    <location>
        <begin position="132"/>
        <end position="231"/>
    </location>
</feature>
<evidence type="ECO:0000313" key="14">
    <source>
        <dbReference type="EMBL" id="NWJ48284.1"/>
    </source>
</evidence>
<dbReference type="AlphaFoldDB" id="A0A8T7M898"/>
<dbReference type="InterPro" id="IPR016032">
    <property type="entry name" value="Sig_transdc_resp-reg_C-effctor"/>
</dbReference>
<protein>
    <recommendedName>
        <fullName evidence="2">histidine kinase</fullName>
        <ecNumber evidence="2">2.7.13.3</ecNumber>
    </recommendedName>
</protein>
<dbReference type="InterPro" id="IPR039420">
    <property type="entry name" value="WalR-like"/>
</dbReference>
<dbReference type="Proteomes" id="UP001431572">
    <property type="component" value="Chromosome 2"/>
</dbReference>
<dbReference type="Gene3D" id="6.10.250.690">
    <property type="match status" value="1"/>
</dbReference>
<dbReference type="SUPFAM" id="SSF46894">
    <property type="entry name" value="C-terminal effector domain of the bipartite response regulators"/>
    <property type="match status" value="1"/>
</dbReference>